<reference evidence="1" key="1">
    <citation type="submission" date="2022-10" db="EMBL/GenBank/DDBJ databases">
        <authorList>
            <person name="Chen Y."/>
            <person name="Dougan E. K."/>
            <person name="Chan C."/>
            <person name="Rhodes N."/>
            <person name="Thang M."/>
        </authorList>
    </citation>
    <scope>NUCLEOTIDE SEQUENCE</scope>
</reference>
<dbReference type="AlphaFoldDB" id="A0A9P1GAG3"/>
<protein>
    <submittedName>
        <fullName evidence="1">Uncharacterized protein</fullName>
    </submittedName>
</protein>
<keyword evidence="3" id="KW-1185">Reference proteome</keyword>
<dbReference type="EMBL" id="CAMXCT030003925">
    <property type="protein sequence ID" value="CAL4794253.1"/>
    <property type="molecule type" value="Genomic_DNA"/>
</dbReference>
<organism evidence="1">
    <name type="scientific">Cladocopium goreaui</name>
    <dbReference type="NCBI Taxonomy" id="2562237"/>
    <lineage>
        <taxon>Eukaryota</taxon>
        <taxon>Sar</taxon>
        <taxon>Alveolata</taxon>
        <taxon>Dinophyceae</taxon>
        <taxon>Suessiales</taxon>
        <taxon>Symbiodiniaceae</taxon>
        <taxon>Cladocopium</taxon>
    </lineage>
</organism>
<accession>A0A9P1GAG3</accession>
<dbReference type="Proteomes" id="UP001152797">
    <property type="component" value="Unassembled WGS sequence"/>
</dbReference>
<reference evidence="2" key="2">
    <citation type="submission" date="2024-04" db="EMBL/GenBank/DDBJ databases">
        <authorList>
            <person name="Chen Y."/>
            <person name="Shah S."/>
            <person name="Dougan E. K."/>
            <person name="Thang M."/>
            <person name="Chan C."/>
        </authorList>
    </citation>
    <scope>NUCLEOTIDE SEQUENCE [LARGE SCALE GENOMIC DNA]</scope>
</reference>
<name>A0A9P1GAG3_9DINO</name>
<evidence type="ECO:0000313" key="1">
    <source>
        <dbReference type="EMBL" id="CAI4006941.1"/>
    </source>
</evidence>
<dbReference type="EMBL" id="CAMXCT010003925">
    <property type="protein sequence ID" value="CAI4006941.1"/>
    <property type="molecule type" value="Genomic_DNA"/>
</dbReference>
<proteinExistence type="predicted"/>
<gene>
    <name evidence="1" type="ORF">C1SCF055_LOCUS32537</name>
</gene>
<dbReference type="EMBL" id="CAMXCT020003925">
    <property type="protein sequence ID" value="CAL1160316.1"/>
    <property type="molecule type" value="Genomic_DNA"/>
</dbReference>
<evidence type="ECO:0000313" key="2">
    <source>
        <dbReference type="EMBL" id="CAL1160316.1"/>
    </source>
</evidence>
<evidence type="ECO:0000313" key="3">
    <source>
        <dbReference type="Proteomes" id="UP001152797"/>
    </source>
</evidence>
<sequence>MSFWRLLQDPCFTHCESKTGAFWPFVDGECKPFRLRLKLQYEKIREGSIMERPGDTCLCQVARRLPAASLVRYPAPFSLQTEDSIDCA</sequence>
<comment type="caution">
    <text evidence="1">The sequence shown here is derived from an EMBL/GenBank/DDBJ whole genome shotgun (WGS) entry which is preliminary data.</text>
</comment>